<accession>A0ABP8ZTI4</accession>
<name>A0ABP8ZTI4_9MICO</name>
<reference evidence="2" key="1">
    <citation type="journal article" date="2019" name="Int. J. Syst. Evol. Microbiol.">
        <title>The Global Catalogue of Microorganisms (GCM) 10K type strain sequencing project: providing services to taxonomists for standard genome sequencing and annotation.</title>
        <authorList>
            <consortium name="The Broad Institute Genomics Platform"/>
            <consortium name="The Broad Institute Genome Sequencing Center for Infectious Disease"/>
            <person name="Wu L."/>
            <person name="Ma J."/>
        </authorList>
    </citation>
    <scope>NUCLEOTIDE SEQUENCE [LARGE SCALE GENOMIC DNA]</scope>
    <source>
        <strain evidence="2">JCM 18537</strain>
    </source>
</reference>
<gene>
    <name evidence="1" type="ORF">GCM10023351_05530</name>
</gene>
<dbReference type="EMBL" id="BAABKO010000001">
    <property type="protein sequence ID" value="GAA4765500.1"/>
    <property type="molecule type" value="Genomic_DNA"/>
</dbReference>
<keyword evidence="2" id="KW-1185">Reference proteome</keyword>
<protein>
    <recommendedName>
        <fullName evidence="3">Lipoprotein</fullName>
    </recommendedName>
</protein>
<dbReference type="Proteomes" id="UP001501645">
    <property type="component" value="Unassembled WGS sequence"/>
</dbReference>
<evidence type="ECO:0000313" key="1">
    <source>
        <dbReference type="EMBL" id="GAA4765500.1"/>
    </source>
</evidence>
<organism evidence="1 2">
    <name type="scientific">Microbacterium gilvum</name>
    <dbReference type="NCBI Taxonomy" id="1336204"/>
    <lineage>
        <taxon>Bacteria</taxon>
        <taxon>Bacillati</taxon>
        <taxon>Actinomycetota</taxon>
        <taxon>Actinomycetes</taxon>
        <taxon>Micrococcales</taxon>
        <taxon>Microbacteriaceae</taxon>
        <taxon>Microbacterium</taxon>
    </lineage>
</organism>
<evidence type="ECO:0000313" key="2">
    <source>
        <dbReference type="Proteomes" id="UP001501645"/>
    </source>
</evidence>
<comment type="caution">
    <text evidence="1">The sequence shown here is derived from an EMBL/GenBank/DDBJ whole genome shotgun (WGS) entry which is preliminary data.</text>
</comment>
<proteinExistence type="predicted"/>
<sequence length="167" mass="17304">MSLTGCTTTTTDAHFSRVQLYESVHALADDSVVVAVVHVVSQESANETGEDKTAEFTLSAVVIDEVVKSDGPAAGPEIIVRQDGGTEQAPPAELVEVGDTHLLYLTASELEGDVASQYYVTGANTGIYAASQDTAGCGTSQVFEQVVAETGQDLPAQISPEEATAPS</sequence>
<evidence type="ECO:0008006" key="3">
    <source>
        <dbReference type="Google" id="ProtNLM"/>
    </source>
</evidence>